<evidence type="ECO:0000256" key="8">
    <source>
        <dbReference type="SAM" id="MobiDB-lite"/>
    </source>
</evidence>
<evidence type="ECO:0000256" key="7">
    <source>
        <dbReference type="ARBA" id="ARBA00023136"/>
    </source>
</evidence>
<feature type="transmembrane region" description="Helical" evidence="9">
    <location>
        <begin position="466"/>
        <end position="493"/>
    </location>
</feature>
<dbReference type="Gene3D" id="1.20.1640.10">
    <property type="entry name" value="Multidrug efflux transporter AcrB transmembrane domain"/>
    <property type="match status" value="2"/>
</dbReference>
<evidence type="ECO:0000256" key="3">
    <source>
        <dbReference type="ARBA" id="ARBA00022475"/>
    </source>
</evidence>
<dbReference type="Proteomes" id="UP000318709">
    <property type="component" value="Chromosome"/>
</dbReference>
<evidence type="ECO:0000256" key="9">
    <source>
        <dbReference type="SAM" id="Phobius"/>
    </source>
</evidence>
<keyword evidence="5 9" id="KW-0812">Transmembrane</keyword>
<dbReference type="FunFam" id="1.20.1640.10:FF:000001">
    <property type="entry name" value="Efflux pump membrane transporter"/>
    <property type="match status" value="1"/>
</dbReference>
<organism evidence="10 11">
    <name type="scientific">Formicincola oecophyllae</name>
    <dbReference type="NCBI Taxonomy" id="2558361"/>
    <lineage>
        <taxon>Bacteria</taxon>
        <taxon>Pseudomonadati</taxon>
        <taxon>Pseudomonadota</taxon>
        <taxon>Alphaproteobacteria</taxon>
        <taxon>Acetobacterales</taxon>
        <taxon>Acetobacteraceae</taxon>
        <taxon>Formicincola</taxon>
    </lineage>
</organism>
<dbReference type="Pfam" id="PF00873">
    <property type="entry name" value="ACR_tran"/>
    <property type="match status" value="1"/>
</dbReference>
<sequence>MSGFNPSRLFIERPVATILLMVALLLSGLLGGYFLPVAALPNVEYPTIVVSTFYPGASPDVMGTSVTAPLETQLGQMPGLDAMMSQSSGGASVITLRFAMNMAMDVAEQEVQAAINNANSLLPSDLPTPPVYAKVNPADAPVVTLGLTSKVMPLTDVSDYVNTRLQQKLSEIPGVGLVSLQGGHRKALRVKINVPKLTSYGIALDTVRTIISTVNVNSPTGTFDGPQYATTLRMEGQITSPDMLANQIIAYQNNGPVRLKDVGSVTYGPENTELAAWANGQPGLVLSIQKQPGANVIDVADNVKAMLPRLRTELPPGIDIVPLADRTVTIRASVEDVEIDLALAVFLVVAVIFLFLRNVPATIIPTLSVPLSLIGTLGVMDLLGYSMDNLSLMALTIAAGFVVDDAIVVIENIARLIGDGMEPFAAALKGSAEIGFTIISLTVSLIAVLIPLLFMSDVMGRLFHEFAMVLAITIVISALVSLTLVPMMCARILKPAHSTSMPAKAPGLRAHLKRLWWRFMNEDGAILGATLAWYKRSLEVVLRHQPLTMAVMLSSIALTGFLAWEIPKGFFPTQDTGLVQGISVLPETISFQGMAKRQEAIGRAILQDPDVASLSSFIGVDGQNMTINTGRFQISLKDRAHRTSSLPAILARLRQCAKDVPGATLHVQPVQDISLNSTVSAEPYQLVVESPDQKAFTQWAPRFVQALQAQPAIGAATSDLAPGGQSVLLKLDRQTAARYSITPQTLDNLLYDGYGQRQVSTIYTQSNQYRVILEAAPHLQRSLDDLYQLYLPGITGNAGQSSTGDARQPTSGLVPLTQVAALIRQPSALMISHYAQFPATLLSFSVAAGHSLGEAIKAVTTVQSNIHLPQNFHMSFQGTAAAFQTSLGHELALVVIALVAVYLVLGILYESYVHPITILSTLPSAGIGALLGLEAFDMPLDVMGIIGIVLLIGIVKKNAIMMIDFALQAEREEGMSPLQSITQAALLRFRPILMTTLAALFGAVPLMIGSGAGSALRKPLGVAIICGLMFSQVLTLFTTPVVYLYMERFLRAARKALGLKPTPSHQGQGAAAHPTPGKTL</sequence>
<evidence type="ECO:0000256" key="1">
    <source>
        <dbReference type="ARBA" id="ARBA00004429"/>
    </source>
</evidence>
<dbReference type="GO" id="GO:0005886">
    <property type="term" value="C:plasma membrane"/>
    <property type="evidence" value="ECO:0007669"/>
    <property type="project" value="UniProtKB-SubCell"/>
</dbReference>
<reference evidence="10 11" key="1">
    <citation type="submission" date="2019-03" db="EMBL/GenBank/DDBJ databases">
        <title>The complete genome sequence of Swingsia_sp. F3b2 LMG30590(T).</title>
        <authorList>
            <person name="Chua K.-O."/>
            <person name="Chan K.-G."/>
            <person name="See-Too W.-S."/>
        </authorList>
    </citation>
    <scope>NUCLEOTIDE SEQUENCE [LARGE SCALE GENOMIC DNA]</scope>
    <source>
        <strain evidence="10 11">F3b2</strain>
    </source>
</reference>
<keyword evidence="3" id="KW-1003">Cell membrane</keyword>
<dbReference type="InterPro" id="IPR027463">
    <property type="entry name" value="AcrB_DN_DC_subdom"/>
</dbReference>
<dbReference type="SUPFAM" id="SSF82693">
    <property type="entry name" value="Multidrug efflux transporter AcrB pore domain, PN1, PN2, PC1 and PC2 subdomains"/>
    <property type="match status" value="4"/>
</dbReference>
<feature type="transmembrane region" description="Helical" evidence="9">
    <location>
        <begin position="339"/>
        <end position="356"/>
    </location>
</feature>
<feature type="transmembrane region" description="Helical" evidence="9">
    <location>
        <begin position="390"/>
        <end position="414"/>
    </location>
</feature>
<dbReference type="PRINTS" id="PR00702">
    <property type="entry name" value="ACRIFLAVINRP"/>
</dbReference>
<feature type="transmembrane region" description="Helical" evidence="9">
    <location>
        <begin position="362"/>
        <end position="383"/>
    </location>
</feature>
<keyword evidence="6 9" id="KW-1133">Transmembrane helix</keyword>
<dbReference type="KEGG" id="swf:E3E12_01770"/>
<protein>
    <submittedName>
        <fullName evidence="10">MMPL family transporter</fullName>
    </submittedName>
</protein>
<evidence type="ECO:0000256" key="2">
    <source>
        <dbReference type="ARBA" id="ARBA00022448"/>
    </source>
</evidence>
<dbReference type="PANTHER" id="PTHR32063">
    <property type="match status" value="1"/>
</dbReference>
<dbReference type="SUPFAM" id="SSF82714">
    <property type="entry name" value="Multidrug efflux transporter AcrB TolC docking domain, DN and DC subdomains"/>
    <property type="match status" value="2"/>
</dbReference>
<evidence type="ECO:0000313" key="10">
    <source>
        <dbReference type="EMBL" id="QDH13131.1"/>
    </source>
</evidence>
<feature type="transmembrane region" description="Helical" evidence="9">
    <location>
        <begin position="891"/>
        <end position="909"/>
    </location>
</feature>
<dbReference type="OrthoDB" id="9806532at2"/>
<dbReference type="Gene3D" id="3.30.70.1430">
    <property type="entry name" value="Multidrug efflux transporter AcrB pore domain"/>
    <property type="match status" value="2"/>
</dbReference>
<feature type="transmembrane region" description="Helical" evidence="9">
    <location>
        <begin position="15"/>
        <end position="35"/>
    </location>
</feature>
<feature type="transmembrane region" description="Helical" evidence="9">
    <location>
        <begin position="916"/>
        <end position="936"/>
    </location>
</feature>
<dbReference type="SUPFAM" id="SSF82866">
    <property type="entry name" value="Multidrug efflux transporter AcrB transmembrane domain"/>
    <property type="match status" value="2"/>
</dbReference>
<proteinExistence type="predicted"/>
<evidence type="ECO:0000313" key="11">
    <source>
        <dbReference type="Proteomes" id="UP000318709"/>
    </source>
</evidence>
<name>A0A4Y6U9U1_9PROT</name>
<dbReference type="Gene3D" id="3.30.2090.10">
    <property type="entry name" value="Multidrug efflux transporter AcrB TolC docking domain, DN and DC subdomains"/>
    <property type="match status" value="2"/>
</dbReference>
<dbReference type="GO" id="GO:0042910">
    <property type="term" value="F:xenobiotic transmembrane transporter activity"/>
    <property type="evidence" value="ECO:0007669"/>
    <property type="project" value="TreeGrafter"/>
</dbReference>
<feature type="region of interest" description="Disordered" evidence="8">
    <location>
        <begin position="1060"/>
        <end position="1080"/>
    </location>
</feature>
<evidence type="ECO:0000256" key="6">
    <source>
        <dbReference type="ARBA" id="ARBA00022989"/>
    </source>
</evidence>
<keyword evidence="2" id="KW-0813">Transport</keyword>
<dbReference type="InterPro" id="IPR001036">
    <property type="entry name" value="Acrflvin-R"/>
</dbReference>
<feature type="transmembrane region" description="Helical" evidence="9">
    <location>
        <begin position="942"/>
        <end position="967"/>
    </location>
</feature>
<keyword evidence="4" id="KW-0997">Cell inner membrane</keyword>
<dbReference type="AlphaFoldDB" id="A0A4Y6U9U1"/>
<dbReference type="EMBL" id="CP038231">
    <property type="protein sequence ID" value="QDH13131.1"/>
    <property type="molecule type" value="Genomic_DNA"/>
</dbReference>
<feature type="transmembrane region" description="Helical" evidence="9">
    <location>
        <begin position="987"/>
        <end position="1008"/>
    </location>
</feature>
<feature type="transmembrane region" description="Helical" evidence="9">
    <location>
        <begin position="1020"/>
        <end position="1045"/>
    </location>
</feature>
<dbReference type="Gene3D" id="3.30.70.1320">
    <property type="entry name" value="Multidrug efflux transporter AcrB pore domain like"/>
    <property type="match status" value="1"/>
</dbReference>
<feature type="transmembrane region" description="Helical" evidence="9">
    <location>
        <begin position="434"/>
        <end position="454"/>
    </location>
</feature>
<dbReference type="Gene3D" id="3.30.70.1440">
    <property type="entry name" value="Multidrug efflux transporter AcrB pore domain"/>
    <property type="match status" value="1"/>
</dbReference>
<dbReference type="RefSeq" id="WP_141442793.1">
    <property type="nucleotide sequence ID" value="NZ_CP038231.1"/>
</dbReference>
<accession>A0A4Y6U9U1</accession>
<dbReference type="PANTHER" id="PTHR32063:SF21">
    <property type="entry name" value="MULTIDRUG RESISTANCE PROTEIN MDTB"/>
    <property type="match status" value="1"/>
</dbReference>
<keyword evidence="11" id="KW-1185">Reference proteome</keyword>
<dbReference type="FunFam" id="3.30.70.1430:FF:000001">
    <property type="entry name" value="Efflux pump membrane transporter"/>
    <property type="match status" value="1"/>
</dbReference>
<evidence type="ECO:0000256" key="5">
    <source>
        <dbReference type="ARBA" id="ARBA00022692"/>
    </source>
</evidence>
<keyword evidence="7 9" id="KW-0472">Membrane</keyword>
<comment type="subcellular location">
    <subcellularLocation>
        <location evidence="1">Cell inner membrane</location>
        <topology evidence="1">Multi-pass membrane protein</topology>
    </subcellularLocation>
</comment>
<evidence type="ECO:0000256" key="4">
    <source>
        <dbReference type="ARBA" id="ARBA00022519"/>
    </source>
</evidence>
<gene>
    <name evidence="10" type="ORF">E3E12_01770</name>
</gene>